<keyword evidence="5" id="KW-0812">Transmembrane</keyword>
<evidence type="ECO:0000256" key="3">
    <source>
        <dbReference type="ARBA" id="ARBA00022448"/>
    </source>
</evidence>
<evidence type="ECO:0000256" key="11">
    <source>
        <dbReference type="SAM" id="SignalP"/>
    </source>
</evidence>
<dbReference type="InterPro" id="IPR002299">
    <property type="entry name" value="Porin_Neis"/>
</dbReference>
<dbReference type="RefSeq" id="WP_092952567.1">
    <property type="nucleotide sequence ID" value="NZ_FOMQ01000007.1"/>
</dbReference>
<keyword evidence="7" id="KW-0406">Ion transport</keyword>
<feature type="domain" description="Porin" evidence="12">
    <location>
        <begin position="7"/>
        <end position="311"/>
    </location>
</feature>
<dbReference type="InterPro" id="IPR050298">
    <property type="entry name" value="Gram-neg_bact_OMP"/>
</dbReference>
<keyword evidence="10" id="KW-0998">Cell outer membrane</keyword>
<evidence type="ECO:0000256" key="1">
    <source>
        <dbReference type="ARBA" id="ARBA00004571"/>
    </source>
</evidence>
<dbReference type="GO" id="GO:0046930">
    <property type="term" value="C:pore complex"/>
    <property type="evidence" value="ECO:0007669"/>
    <property type="project" value="UniProtKB-KW"/>
</dbReference>
<reference evidence="14" key="1">
    <citation type="submission" date="2016-10" db="EMBL/GenBank/DDBJ databases">
        <authorList>
            <person name="Varghese N."/>
            <person name="Submissions S."/>
        </authorList>
    </citation>
    <scope>NUCLEOTIDE SEQUENCE [LARGE SCALE GENOMIC DNA]</scope>
    <source>
        <strain evidence="14">DSM 7481</strain>
    </source>
</reference>
<feature type="signal peptide" evidence="11">
    <location>
        <begin position="1"/>
        <end position="19"/>
    </location>
</feature>
<name>A0A1I1VUX6_9BURK</name>
<evidence type="ECO:0000313" key="13">
    <source>
        <dbReference type="EMBL" id="SFD84380.1"/>
    </source>
</evidence>
<keyword evidence="9" id="KW-0472">Membrane</keyword>
<dbReference type="GO" id="GO:0015288">
    <property type="term" value="F:porin activity"/>
    <property type="evidence" value="ECO:0007669"/>
    <property type="project" value="UniProtKB-KW"/>
</dbReference>
<dbReference type="GO" id="GO:0006811">
    <property type="term" value="P:monoatomic ion transport"/>
    <property type="evidence" value="ECO:0007669"/>
    <property type="project" value="UniProtKB-KW"/>
</dbReference>
<dbReference type="InterPro" id="IPR023614">
    <property type="entry name" value="Porin_dom_sf"/>
</dbReference>
<keyword evidence="8" id="KW-0626">Porin</keyword>
<keyword evidence="3" id="KW-0813">Transport</keyword>
<protein>
    <submittedName>
        <fullName evidence="13">Outer membrane protein (Porin)</fullName>
    </submittedName>
</protein>
<keyword evidence="6 11" id="KW-0732">Signal</keyword>
<accession>A0A1I1VUX6</accession>
<evidence type="ECO:0000313" key="14">
    <source>
        <dbReference type="Proteomes" id="UP000199517"/>
    </source>
</evidence>
<evidence type="ECO:0000256" key="4">
    <source>
        <dbReference type="ARBA" id="ARBA00022452"/>
    </source>
</evidence>
<proteinExistence type="predicted"/>
<evidence type="ECO:0000256" key="6">
    <source>
        <dbReference type="ARBA" id="ARBA00022729"/>
    </source>
</evidence>
<dbReference type="InterPro" id="IPR033900">
    <property type="entry name" value="Gram_neg_porin_domain"/>
</dbReference>
<evidence type="ECO:0000256" key="2">
    <source>
        <dbReference type="ARBA" id="ARBA00011233"/>
    </source>
</evidence>
<feature type="chain" id="PRO_5011486903" evidence="11">
    <location>
        <begin position="20"/>
        <end position="349"/>
    </location>
</feature>
<gene>
    <name evidence="13" type="ORF">SAMN04489710_10713</name>
</gene>
<dbReference type="GO" id="GO:0009279">
    <property type="term" value="C:cell outer membrane"/>
    <property type="evidence" value="ECO:0007669"/>
    <property type="project" value="UniProtKB-SubCell"/>
</dbReference>
<dbReference type="OrthoDB" id="6975458at2"/>
<evidence type="ECO:0000256" key="10">
    <source>
        <dbReference type="ARBA" id="ARBA00023237"/>
    </source>
</evidence>
<dbReference type="Proteomes" id="UP000199517">
    <property type="component" value="Unassembled WGS sequence"/>
</dbReference>
<dbReference type="PRINTS" id="PR00184">
    <property type="entry name" value="NEISSPPORIN"/>
</dbReference>
<comment type="subunit">
    <text evidence="2">Homotrimer.</text>
</comment>
<evidence type="ECO:0000256" key="7">
    <source>
        <dbReference type="ARBA" id="ARBA00023065"/>
    </source>
</evidence>
<sequence>MKKSLIALAVLAASGAAMAQSSVTMFGIVDAGVGRIAGDSSVTGVYNSGNATSRLGFRGVEDLGGGLKAGFWLEGAIQNDTGTGAGGGATGPGFEFKRRSTVSLMGNFGEVRLGRELTAGYDKPSSYDPFGQVGVANFFGFGVLGSPTRIGNGVSYRTPSNLGGFFGVVHYAFGETASNAAYDKAGNYLALAGGYENGPLSVTLAADKLRGATAAQDVTSYSVAGSYDLGVVKPIVIWHSEKDNAAVETKYNTYLVGLTAPLGPGSIKASYFNVNNKNSNNDSSVFAVGYVYDLSKRTAVYGTYARLDNKAGANRVLGNGTTGTNGLTGAAVGLGNNVNGYQVGIRHSF</sequence>
<dbReference type="STRING" id="32040.SAMN04489710_10713"/>
<evidence type="ECO:0000256" key="8">
    <source>
        <dbReference type="ARBA" id="ARBA00023114"/>
    </source>
</evidence>
<keyword evidence="4" id="KW-1134">Transmembrane beta strand</keyword>
<dbReference type="PANTHER" id="PTHR34501:SF9">
    <property type="entry name" value="MAJOR OUTER MEMBRANE PROTEIN P.IA"/>
    <property type="match status" value="1"/>
</dbReference>
<organism evidence="13 14">
    <name type="scientific">Paracidovorax konjaci</name>
    <dbReference type="NCBI Taxonomy" id="32040"/>
    <lineage>
        <taxon>Bacteria</taxon>
        <taxon>Pseudomonadati</taxon>
        <taxon>Pseudomonadota</taxon>
        <taxon>Betaproteobacteria</taxon>
        <taxon>Burkholderiales</taxon>
        <taxon>Comamonadaceae</taxon>
        <taxon>Paracidovorax</taxon>
    </lineage>
</organism>
<keyword evidence="14" id="KW-1185">Reference proteome</keyword>
<dbReference type="EMBL" id="FOMQ01000007">
    <property type="protein sequence ID" value="SFD84380.1"/>
    <property type="molecule type" value="Genomic_DNA"/>
</dbReference>
<dbReference type="CDD" id="cd00342">
    <property type="entry name" value="gram_neg_porins"/>
    <property type="match status" value="1"/>
</dbReference>
<dbReference type="AlphaFoldDB" id="A0A1I1VUX6"/>
<dbReference type="Pfam" id="PF13609">
    <property type="entry name" value="Porin_4"/>
    <property type="match status" value="1"/>
</dbReference>
<evidence type="ECO:0000256" key="5">
    <source>
        <dbReference type="ARBA" id="ARBA00022692"/>
    </source>
</evidence>
<dbReference type="Gene3D" id="2.40.160.10">
    <property type="entry name" value="Porin"/>
    <property type="match status" value="1"/>
</dbReference>
<dbReference type="PANTHER" id="PTHR34501">
    <property type="entry name" value="PROTEIN YDDL-RELATED"/>
    <property type="match status" value="1"/>
</dbReference>
<comment type="subcellular location">
    <subcellularLocation>
        <location evidence="1">Cell outer membrane</location>
        <topology evidence="1">Multi-pass membrane protein</topology>
    </subcellularLocation>
</comment>
<evidence type="ECO:0000256" key="9">
    <source>
        <dbReference type="ARBA" id="ARBA00023136"/>
    </source>
</evidence>
<dbReference type="SUPFAM" id="SSF56935">
    <property type="entry name" value="Porins"/>
    <property type="match status" value="1"/>
</dbReference>
<evidence type="ECO:0000259" key="12">
    <source>
        <dbReference type="Pfam" id="PF13609"/>
    </source>
</evidence>